<name>A0A7W5YGZ3_9BACT</name>
<evidence type="ECO:0000259" key="1">
    <source>
        <dbReference type="Pfam" id="PF00535"/>
    </source>
</evidence>
<dbReference type="InterPro" id="IPR001173">
    <property type="entry name" value="Glyco_trans_2-like"/>
</dbReference>
<dbReference type="InterPro" id="IPR029044">
    <property type="entry name" value="Nucleotide-diphossugar_trans"/>
</dbReference>
<reference evidence="2 3" key="1">
    <citation type="submission" date="2020-08" db="EMBL/GenBank/DDBJ databases">
        <title>Genomic Encyclopedia of Type Strains, Phase IV (KMG-IV): sequencing the most valuable type-strain genomes for metagenomic binning, comparative biology and taxonomic classification.</title>
        <authorList>
            <person name="Goeker M."/>
        </authorList>
    </citation>
    <scope>NUCLEOTIDE SEQUENCE [LARGE SCALE GENOMIC DNA]</scope>
    <source>
        <strain evidence="2 3">DSM 22548</strain>
    </source>
</reference>
<dbReference type="Proteomes" id="UP000541425">
    <property type="component" value="Unassembled WGS sequence"/>
</dbReference>
<evidence type="ECO:0000313" key="3">
    <source>
        <dbReference type="Proteomes" id="UP000541425"/>
    </source>
</evidence>
<dbReference type="EMBL" id="JACICA010000016">
    <property type="protein sequence ID" value="MBB3703586.1"/>
    <property type="molecule type" value="Genomic_DNA"/>
</dbReference>
<dbReference type="AlphaFoldDB" id="A0A7W5YGZ3"/>
<dbReference type="RefSeq" id="WP_183698002.1">
    <property type="nucleotide sequence ID" value="NZ_JACICA010000016.1"/>
</dbReference>
<dbReference type="GO" id="GO:0016740">
    <property type="term" value="F:transferase activity"/>
    <property type="evidence" value="ECO:0007669"/>
    <property type="project" value="UniProtKB-KW"/>
</dbReference>
<feature type="domain" description="Glycosyltransferase 2-like" evidence="1">
    <location>
        <begin position="3"/>
        <end position="174"/>
    </location>
</feature>
<dbReference type="Gene3D" id="3.90.550.10">
    <property type="entry name" value="Spore Coat Polysaccharide Biosynthesis Protein SpsA, Chain A"/>
    <property type="match status" value="1"/>
</dbReference>
<keyword evidence="2" id="KW-0808">Transferase</keyword>
<dbReference type="InterPro" id="IPR050834">
    <property type="entry name" value="Glycosyltransf_2"/>
</dbReference>
<comment type="caution">
    <text evidence="2">The sequence shown here is derived from an EMBL/GenBank/DDBJ whole genome shotgun (WGS) entry which is preliminary data.</text>
</comment>
<gene>
    <name evidence="2" type="ORF">FHS60_002077</name>
</gene>
<dbReference type="CDD" id="cd00761">
    <property type="entry name" value="Glyco_tranf_GTA_type"/>
    <property type="match status" value="1"/>
</dbReference>
<protein>
    <submittedName>
        <fullName evidence="2">Glycosyltransferase involved in cell wall biosynthesis</fullName>
    </submittedName>
</protein>
<dbReference type="PANTHER" id="PTHR43685">
    <property type="entry name" value="GLYCOSYLTRANSFERASE"/>
    <property type="match status" value="1"/>
</dbReference>
<evidence type="ECO:0000313" key="2">
    <source>
        <dbReference type="EMBL" id="MBB3703586.1"/>
    </source>
</evidence>
<dbReference type="Pfam" id="PF00535">
    <property type="entry name" value="Glycos_transf_2"/>
    <property type="match status" value="1"/>
</dbReference>
<dbReference type="PANTHER" id="PTHR43685:SF2">
    <property type="entry name" value="GLYCOSYLTRANSFERASE 2-LIKE DOMAIN-CONTAINING PROTEIN"/>
    <property type="match status" value="1"/>
</dbReference>
<proteinExistence type="predicted"/>
<dbReference type="SUPFAM" id="SSF53448">
    <property type="entry name" value="Nucleotide-diphospho-sugar transferases"/>
    <property type="match status" value="1"/>
</dbReference>
<sequence length="297" mass="35123">MFSILIPTFEYDCSKLIDNLSTQCQELHKELPTDFMYEIVVSDDCSTEEHYRTLRKKLENISSCTLIHQQKNTGRARNRNILVGMAQYKWVILIDDDAEVCTPDFIRTYWTHRHEADVICGSLQNPQGNPRRKHELRYAYEYNAQKRRSAQYRNSHPYDAFTTFNALFKKDILERFPFDERCKEYGYEDALLGITLEKEKCNILHIDNPLIHAGIDSSLDFLKKTEASLRTLKHLGMPMQLRAGTSRYHSICERLHTTWLLRLLFRLLSKKIRRNLLGSRPKVFLLNTYKLLYYSQL</sequence>
<organism evidence="2 3">
    <name type="scientific">Alloprevotella rava</name>
    <dbReference type="NCBI Taxonomy" id="671218"/>
    <lineage>
        <taxon>Bacteria</taxon>
        <taxon>Pseudomonadati</taxon>
        <taxon>Bacteroidota</taxon>
        <taxon>Bacteroidia</taxon>
        <taxon>Bacteroidales</taxon>
        <taxon>Prevotellaceae</taxon>
        <taxon>Alloprevotella</taxon>
    </lineage>
</organism>
<accession>A0A7W5YGZ3</accession>